<dbReference type="EMBL" id="JBBPBM010000784">
    <property type="protein sequence ID" value="KAK8491498.1"/>
    <property type="molecule type" value="Genomic_DNA"/>
</dbReference>
<organism evidence="1 3">
    <name type="scientific">Hibiscus sabdariffa</name>
    <name type="common">roselle</name>
    <dbReference type="NCBI Taxonomy" id="183260"/>
    <lineage>
        <taxon>Eukaryota</taxon>
        <taxon>Viridiplantae</taxon>
        <taxon>Streptophyta</taxon>
        <taxon>Embryophyta</taxon>
        <taxon>Tracheophyta</taxon>
        <taxon>Spermatophyta</taxon>
        <taxon>Magnoliopsida</taxon>
        <taxon>eudicotyledons</taxon>
        <taxon>Gunneridae</taxon>
        <taxon>Pentapetalae</taxon>
        <taxon>rosids</taxon>
        <taxon>malvids</taxon>
        <taxon>Malvales</taxon>
        <taxon>Malvaceae</taxon>
        <taxon>Malvoideae</taxon>
        <taxon>Hibiscus</taxon>
    </lineage>
</organism>
<evidence type="ECO:0000313" key="2">
    <source>
        <dbReference type="EMBL" id="KAK8491547.1"/>
    </source>
</evidence>
<reference evidence="1 3" key="1">
    <citation type="journal article" date="2024" name="G3 (Bethesda)">
        <title>Genome assembly of Hibiscus sabdariffa L. provides insights into metabolisms of medicinal natural products.</title>
        <authorList>
            <person name="Kim T."/>
        </authorList>
    </citation>
    <scope>NUCLEOTIDE SEQUENCE [LARGE SCALE GENOMIC DNA]</scope>
    <source>
        <strain evidence="1">TK-2024</strain>
        <tissue evidence="1">Old leaves</tissue>
    </source>
</reference>
<protein>
    <submittedName>
        <fullName evidence="1">Uncharacterized protein</fullName>
    </submittedName>
</protein>
<keyword evidence="3" id="KW-1185">Reference proteome</keyword>
<comment type="caution">
    <text evidence="1">The sequence shown here is derived from an EMBL/GenBank/DDBJ whole genome shotgun (WGS) entry which is preliminary data.</text>
</comment>
<proteinExistence type="predicted"/>
<evidence type="ECO:0000313" key="1">
    <source>
        <dbReference type="EMBL" id="KAK8491498.1"/>
    </source>
</evidence>
<gene>
    <name evidence="1" type="ORF">V6N12_057927</name>
    <name evidence="2" type="ORF">V6N12_057976</name>
</gene>
<sequence>MQYPSLAHLRNMEEERGYRYDRRARLSSKAWPVGKAIWTGQHWSMPRVNGSIDISVFDLGYGLRRGVTSESSSWQHGGCECIKITPVLSSITALSVDFMACGIFEGPKTIIAGLNEATLLVFDDYTKERCIAAFLLAKKKAYAGDPATRRLPSLFQDLSPVQDSYRSRNILGANLEGSLLFVGSAVEEEGTFCFAFDPTKTETANKDLDCFERWVGPKQPTFEYQGDFGREVGDGYYWLAYYGEGEKDSIEFVRKCKECQTHGDFIHAPSTSFFHTRFRPSNSSSSLGHHFVITATDYFTKWVEAIPKALTDWKGVACLIYTHLLY</sequence>
<dbReference type="EMBL" id="JBBPBM010000784">
    <property type="protein sequence ID" value="KAK8491547.1"/>
    <property type="molecule type" value="Genomic_DNA"/>
</dbReference>
<accession>A0ABR2AF90</accession>
<name>A0ABR2AF90_9ROSI</name>
<dbReference type="Proteomes" id="UP001472677">
    <property type="component" value="Unassembled WGS sequence"/>
</dbReference>
<evidence type="ECO:0000313" key="3">
    <source>
        <dbReference type="Proteomes" id="UP001472677"/>
    </source>
</evidence>